<dbReference type="EMBL" id="BMVC01000001">
    <property type="protein sequence ID" value="GHC77178.1"/>
    <property type="molecule type" value="Genomic_DNA"/>
</dbReference>
<keyword evidence="5" id="KW-0460">Magnesium</keyword>
<organism evidence="9 10">
    <name type="scientific">Streptomyces finlayi</name>
    <dbReference type="NCBI Taxonomy" id="67296"/>
    <lineage>
        <taxon>Bacteria</taxon>
        <taxon>Bacillati</taxon>
        <taxon>Actinomycetota</taxon>
        <taxon>Actinomycetes</taxon>
        <taxon>Kitasatosporales</taxon>
        <taxon>Streptomycetaceae</taxon>
        <taxon>Streptomyces</taxon>
    </lineage>
</organism>
<dbReference type="GO" id="GO:0016787">
    <property type="term" value="F:hydrolase activity"/>
    <property type="evidence" value="ECO:0007669"/>
    <property type="project" value="UniProtKB-KW"/>
</dbReference>
<dbReference type="Gene3D" id="3.90.79.20">
    <property type="match status" value="1"/>
</dbReference>
<dbReference type="EC" id="3.6.1.22" evidence="2"/>
<dbReference type="Pfam" id="PF09297">
    <property type="entry name" value="Zn_ribbon_NUD"/>
    <property type="match status" value="1"/>
</dbReference>
<evidence type="ECO:0000256" key="5">
    <source>
        <dbReference type="ARBA" id="ARBA00022842"/>
    </source>
</evidence>
<proteinExistence type="predicted"/>
<feature type="domain" description="Nudix hydrolase" evidence="8">
    <location>
        <begin position="204"/>
        <end position="334"/>
    </location>
</feature>
<dbReference type="PANTHER" id="PTHR11383:SF3">
    <property type="entry name" value="NAD(P)H PYROPHOSPHATASE NUDT13, MITOCHONDRIAL"/>
    <property type="match status" value="1"/>
</dbReference>
<accession>A0A918WS36</accession>
<dbReference type="CDD" id="cd03429">
    <property type="entry name" value="NUDIX_NADH_pyrophosphatase_Nudt13"/>
    <property type="match status" value="1"/>
</dbReference>
<dbReference type="Pfam" id="PF00293">
    <property type="entry name" value="NUDIX"/>
    <property type="match status" value="1"/>
</dbReference>
<dbReference type="PANTHER" id="PTHR11383">
    <property type="entry name" value="NUCLEOSIDE DIPHOSPHATE-LINKED MOIETY X MOTIF 13"/>
    <property type="match status" value="1"/>
</dbReference>
<dbReference type="GO" id="GO:0046872">
    <property type="term" value="F:metal ion binding"/>
    <property type="evidence" value="ECO:0007669"/>
    <property type="project" value="UniProtKB-KW"/>
</dbReference>
<dbReference type="InterPro" id="IPR015797">
    <property type="entry name" value="NUDIX_hydrolase-like_dom_sf"/>
</dbReference>
<reference evidence="9" key="2">
    <citation type="submission" date="2020-09" db="EMBL/GenBank/DDBJ databases">
        <authorList>
            <person name="Sun Q."/>
            <person name="Ohkuma M."/>
        </authorList>
    </citation>
    <scope>NUCLEOTIDE SEQUENCE</scope>
    <source>
        <strain evidence="9">JCM 4637</strain>
    </source>
</reference>
<protein>
    <recommendedName>
        <fullName evidence="2">NAD(+) diphosphatase</fullName>
        <ecNumber evidence="2">3.6.1.22</ecNumber>
    </recommendedName>
</protein>
<dbReference type="SUPFAM" id="SSF55811">
    <property type="entry name" value="Nudix"/>
    <property type="match status" value="1"/>
</dbReference>
<dbReference type="PROSITE" id="PS51462">
    <property type="entry name" value="NUDIX"/>
    <property type="match status" value="1"/>
</dbReference>
<dbReference type="NCBIfam" id="NF001299">
    <property type="entry name" value="PRK00241.1"/>
    <property type="match status" value="1"/>
</dbReference>
<dbReference type="InterPro" id="IPR015376">
    <property type="entry name" value="Znr_NADH_PPase"/>
</dbReference>
<evidence type="ECO:0000256" key="4">
    <source>
        <dbReference type="ARBA" id="ARBA00022801"/>
    </source>
</evidence>
<evidence type="ECO:0000256" key="6">
    <source>
        <dbReference type="ARBA" id="ARBA00023027"/>
    </source>
</evidence>
<evidence type="ECO:0000256" key="3">
    <source>
        <dbReference type="ARBA" id="ARBA00022723"/>
    </source>
</evidence>
<dbReference type="Proteomes" id="UP000638353">
    <property type="component" value="Unassembled WGS sequence"/>
</dbReference>
<evidence type="ECO:0000256" key="2">
    <source>
        <dbReference type="ARBA" id="ARBA00012381"/>
    </source>
</evidence>
<keyword evidence="6" id="KW-0520">NAD</keyword>
<dbReference type="AlphaFoldDB" id="A0A918WS36"/>
<evidence type="ECO:0000259" key="8">
    <source>
        <dbReference type="PROSITE" id="PS51462"/>
    </source>
</evidence>
<evidence type="ECO:0000256" key="1">
    <source>
        <dbReference type="ARBA" id="ARBA00001946"/>
    </source>
</evidence>
<evidence type="ECO:0000256" key="7">
    <source>
        <dbReference type="SAM" id="MobiDB-lite"/>
    </source>
</evidence>
<dbReference type="Pfam" id="PF09296">
    <property type="entry name" value="NUDIX-like"/>
    <property type="match status" value="1"/>
</dbReference>
<keyword evidence="3" id="KW-0479">Metal-binding</keyword>
<dbReference type="InterPro" id="IPR015375">
    <property type="entry name" value="NADH_PPase-like_N"/>
</dbReference>
<evidence type="ECO:0000313" key="9">
    <source>
        <dbReference type="EMBL" id="GHC77178.1"/>
    </source>
</evidence>
<keyword evidence="4 9" id="KW-0378">Hydrolase</keyword>
<sequence>MSTSTDNGVTGTGNGVTTSTTGNGVTSTTSSSTGVLGTNARFDRPLALSASSGIDRAAHHRMDEAWLAAAWSHPSTRVFVVSGGQALIDDTPDGRTELVMTPAFEAPLTETHRYFLGTDDEGVSYFALQKDSLPGRMDQSARPAGLREAGLLLSPRDAGLMVHAVALENWQRLHRFCSRCGERTVIAAAGHIRRCQACGAEHYPRTDPAVIMLVTDDQDRALLGRQVHWPEGRFSTLAGFVEPGESIEQSVAREVFEEAGVVVGEVEYLASQPWPFPSSLMLGFTARATSSEINVDGEEIEEARWFSREDLAAAFASGEVLPPFGISIAARLIEHWYGKPLPKPGRAA</sequence>
<dbReference type="Gene3D" id="3.90.79.10">
    <property type="entry name" value="Nucleoside Triphosphate Pyrophosphohydrolase"/>
    <property type="match status" value="1"/>
</dbReference>
<dbReference type="InterPro" id="IPR000086">
    <property type="entry name" value="NUDIX_hydrolase_dom"/>
</dbReference>
<gene>
    <name evidence="9" type="ORF">GCM10010334_01440</name>
</gene>
<name>A0A918WS36_9ACTN</name>
<comment type="caution">
    <text evidence="9">The sequence shown here is derived from an EMBL/GenBank/DDBJ whole genome shotgun (WGS) entry which is preliminary data.</text>
</comment>
<dbReference type="InterPro" id="IPR049734">
    <property type="entry name" value="NudC-like_C"/>
</dbReference>
<comment type="cofactor">
    <cofactor evidence="1">
        <name>Mg(2+)</name>
        <dbReference type="ChEBI" id="CHEBI:18420"/>
    </cofactor>
</comment>
<reference evidence="9" key="1">
    <citation type="journal article" date="2014" name="Int. J. Syst. Evol. Microbiol.">
        <title>Complete genome sequence of Corynebacterium casei LMG S-19264T (=DSM 44701T), isolated from a smear-ripened cheese.</title>
        <authorList>
            <consortium name="US DOE Joint Genome Institute (JGI-PGF)"/>
            <person name="Walter F."/>
            <person name="Albersmeier A."/>
            <person name="Kalinowski J."/>
            <person name="Ruckert C."/>
        </authorList>
    </citation>
    <scope>NUCLEOTIDE SEQUENCE</scope>
    <source>
        <strain evidence="9">JCM 4637</strain>
    </source>
</reference>
<evidence type="ECO:0000313" key="10">
    <source>
        <dbReference type="Proteomes" id="UP000638353"/>
    </source>
</evidence>
<feature type="region of interest" description="Disordered" evidence="7">
    <location>
        <begin position="1"/>
        <end position="38"/>
    </location>
</feature>